<name>A0A917MHM5_9SPHI</name>
<keyword evidence="5" id="KW-0998">Cell outer membrane</keyword>
<dbReference type="PANTHER" id="PTHR30026:SF20">
    <property type="entry name" value="OUTER MEMBRANE PROTEIN TOLC"/>
    <property type="match status" value="1"/>
</dbReference>
<keyword evidence="2" id="KW-1134">Transmembrane beta strand</keyword>
<dbReference type="Proteomes" id="UP000660862">
    <property type="component" value="Unassembled WGS sequence"/>
</dbReference>
<accession>A0A917MHM5</accession>
<sequence>MINPYSTLLLICSLGISLKTTQAQLLSLTLPEAHAQAAENYPMVRQRDLITQSTAYSIDKANDGYFPQININGQATYQSAVTEIPLRVPGMDVPTLNKDQYKLYGEVNQHLYDGGAIRLQKQAIATNADLEQQALEVELYKVKDRVNQLYFGILLLNEQLLQNDLYQKDIQAGLEKTRAAIANGAALKSSGNLLDAELLKAEQQVTELRATRKAYLCMLGLFIDQSLDERTVLEKPVSQPISAAINRPELNWYALQQKGIDVERKLVLAKNRPKLGLFLQAGAGRPALNMLSNDFETYYYGGVRLTIPISGFYTLRKERALLDIRKTAIDVQEETFLFNIDLSVQQQNTEAAKYRQLLETDNEIIALRTSIKDAALTQLENGVINTADYVREVNAEDRAKLAKIYHELQLLKAQYDIQYTTGN</sequence>
<dbReference type="PANTHER" id="PTHR30026">
    <property type="entry name" value="OUTER MEMBRANE PROTEIN TOLC"/>
    <property type="match status" value="1"/>
</dbReference>
<evidence type="ECO:0000256" key="1">
    <source>
        <dbReference type="ARBA" id="ARBA00004442"/>
    </source>
</evidence>
<comment type="caution">
    <text evidence="6">The sequence shown here is derived from an EMBL/GenBank/DDBJ whole genome shotgun (WGS) entry which is preliminary data.</text>
</comment>
<evidence type="ECO:0000256" key="4">
    <source>
        <dbReference type="ARBA" id="ARBA00023136"/>
    </source>
</evidence>
<evidence type="ECO:0000256" key="3">
    <source>
        <dbReference type="ARBA" id="ARBA00022692"/>
    </source>
</evidence>
<comment type="subcellular location">
    <subcellularLocation>
        <location evidence="1">Cell outer membrane</location>
    </subcellularLocation>
</comment>
<organism evidence="6 7">
    <name type="scientific">Parapedobacter pyrenivorans</name>
    <dbReference type="NCBI Taxonomy" id="1305674"/>
    <lineage>
        <taxon>Bacteria</taxon>
        <taxon>Pseudomonadati</taxon>
        <taxon>Bacteroidota</taxon>
        <taxon>Sphingobacteriia</taxon>
        <taxon>Sphingobacteriales</taxon>
        <taxon>Sphingobacteriaceae</taxon>
        <taxon>Parapedobacter</taxon>
    </lineage>
</organism>
<dbReference type="GO" id="GO:0015288">
    <property type="term" value="F:porin activity"/>
    <property type="evidence" value="ECO:0007669"/>
    <property type="project" value="TreeGrafter"/>
</dbReference>
<reference evidence="6" key="1">
    <citation type="journal article" date="2014" name="Int. J. Syst. Evol. Microbiol.">
        <title>Complete genome sequence of Corynebacterium casei LMG S-19264T (=DSM 44701T), isolated from a smear-ripened cheese.</title>
        <authorList>
            <consortium name="US DOE Joint Genome Institute (JGI-PGF)"/>
            <person name="Walter F."/>
            <person name="Albersmeier A."/>
            <person name="Kalinowski J."/>
            <person name="Ruckert C."/>
        </authorList>
    </citation>
    <scope>NUCLEOTIDE SEQUENCE</scope>
    <source>
        <strain evidence="6">CGMCC 1.12195</strain>
    </source>
</reference>
<protein>
    <submittedName>
        <fullName evidence="6">Transporter</fullName>
    </submittedName>
</protein>
<keyword evidence="4" id="KW-0472">Membrane</keyword>
<dbReference type="Gene3D" id="1.20.1600.10">
    <property type="entry name" value="Outer membrane efflux proteins (OEP)"/>
    <property type="match status" value="1"/>
</dbReference>
<evidence type="ECO:0000256" key="2">
    <source>
        <dbReference type="ARBA" id="ARBA00022452"/>
    </source>
</evidence>
<dbReference type="GO" id="GO:1990281">
    <property type="term" value="C:efflux pump complex"/>
    <property type="evidence" value="ECO:0007669"/>
    <property type="project" value="TreeGrafter"/>
</dbReference>
<keyword evidence="7" id="KW-1185">Reference proteome</keyword>
<proteinExistence type="predicted"/>
<dbReference type="GO" id="GO:0009279">
    <property type="term" value="C:cell outer membrane"/>
    <property type="evidence" value="ECO:0007669"/>
    <property type="project" value="UniProtKB-SubCell"/>
</dbReference>
<gene>
    <name evidence="6" type="ORF">GCM10007415_46770</name>
</gene>
<dbReference type="AlphaFoldDB" id="A0A917MHM5"/>
<dbReference type="SUPFAM" id="SSF56954">
    <property type="entry name" value="Outer membrane efflux proteins (OEP)"/>
    <property type="match status" value="1"/>
</dbReference>
<dbReference type="EMBL" id="BMER01000007">
    <property type="protein sequence ID" value="GGH05082.1"/>
    <property type="molecule type" value="Genomic_DNA"/>
</dbReference>
<dbReference type="InterPro" id="IPR051906">
    <property type="entry name" value="TolC-like"/>
</dbReference>
<reference evidence="6" key="2">
    <citation type="submission" date="2020-09" db="EMBL/GenBank/DDBJ databases">
        <authorList>
            <person name="Sun Q."/>
            <person name="Zhou Y."/>
        </authorList>
    </citation>
    <scope>NUCLEOTIDE SEQUENCE</scope>
    <source>
        <strain evidence="6">CGMCC 1.12195</strain>
    </source>
</reference>
<dbReference type="GO" id="GO:0015562">
    <property type="term" value="F:efflux transmembrane transporter activity"/>
    <property type="evidence" value="ECO:0007669"/>
    <property type="project" value="InterPro"/>
</dbReference>
<evidence type="ECO:0000256" key="5">
    <source>
        <dbReference type="ARBA" id="ARBA00023237"/>
    </source>
</evidence>
<evidence type="ECO:0000313" key="6">
    <source>
        <dbReference type="EMBL" id="GGH05082.1"/>
    </source>
</evidence>
<keyword evidence="3" id="KW-0812">Transmembrane</keyword>
<evidence type="ECO:0000313" key="7">
    <source>
        <dbReference type="Proteomes" id="UP000660862"/>
    </source>
</evidence>
<dbReference type="RefSeq" id="WP_188508562.1">
    <property type="nucleotide sequence ID" value="NZ_BMER01000007.1"/>
</dbReference>